<name>A0A3L7JIS5_9BACI</name>
<protein>
    <submittedName>
        <fullName evidence="5">TetR/AcrR family transcriptional regulator</fullName>
    </submittedName>
</protein>
<dbReference type="EMBL" id="RCVZ01000028">
    <property type="protein sequence ID" value="RLQ90626.1"/>
    <property type="molecule type" value="Genomic_DNA"/>
</dbReference>
<keyword evidence="1" id="KW-0678">Repressor</keyword>
<proteinExistence type="predicted"/>
<evidence type="ECO:0000313" key="5">
    <source>
        <dbReference type="EMBL" id="RLQ90626.1"/>
    </source>
</evidence>
<dbReference type="InterPro" id="IPR023772">
    <property type="entry name" value="DNA-bd_HTH_TetR-type_CS"/>
</dbReference>
<dbReference type="InterPro" id="IPR050624">
    <property type="entry name" value="HTH-type_Tx_Regulator"/>
</dbReference>
<gene>
    <name evidence="5" type="ORF">D9X91_21675</name>
</gene>
<dbReference type="AlphaFoldDB" id="A0A3L7JIS5"/>
<organism evidence="5 6">
    <name type="scientific">Falsibacillus albus</name>
    <dbReference type="NCBI Taxonomy" id="2478915"/>
    <lineage>
        <taxon>Bacteria</taxon>
        <taxon>Bacillati</taxon>
        <taxon>Bacillota</taxon>
        <taxon>Bacilli</taxon>
        <taxon>Bacillales</taxon>
        <taxon>Bacillaceae</taxon>
        <taxon>Falsibacillus</taxon>
    </lineage>
</organism>
<sequence length="290" mass="34000">MDKRTKIITSAMELFAEHGFHETSMQTVANYSNISKGNIYTYFKSKEDLLYHIFKYFGDLMKDSIEEAVDSTLPPKERFITQMEVTLRQRLQFKGFFMMQYREQTMNLSPEIKQIMLGLQEYKFNWLKQNLLEIYGENILPYVFDASLILDSMVNGYVKVLTVMDHHLSLNGLCSYMFDRFDAMMKELLETKPDALFPENYAKEILTTVAARSSYKDVFDLFKEMKKAILNQASIKDQERTDIIKSIEFMVSELKQEEPRLFILKGVLNELSSIESIKGYVKELKELLSK</sequence>
<dbReference type="GO" id="GO:0003677">
    <property type="term" value="F:DNA binding"/>
    <property type="evidence" value="ECO:0007669"/>
    <property type="project" value="UniProtKB-UniRule"/>
</dbReference>
<feature type="DNA-binding region" description="H-T-H motif" evidence="3">
    <location>
        <begin position="24"/>
        <end position="43"/>
    </location>
</feature>
<evidence type="ECO:0000256" key="3">
    <source>
        <dbReference type="PROSITE-ProRule" id="PRU00335"/>
    </source>
</evidence>
<dbReference type="PRINTS" id="PR00455">
    <property type="entry name" value="HTHTETR"/>
</dbReference>
<evidence type="ECO:0000313" key="6">
    <source>
        <dbReference type="Proteomes" id="UP000276770"/>
    </source>
</evidence>
<dbReference type="PANTHER" id="PTHR43479">
    <property type="entry name" value="ACREF/ENVCD OPERON REPRESSOR-RELATED"/>
    <property type="match status" value="1"/>
</dbReference>
<dbReference type="SUPFAM" id="SSF46689">
    <property type="entry name" value="Homeodomain-like"/>
    <property type="match status" value="1"/>
</dbReference>
<dbReference type="RefSeq" id="WP_121682745.1">
    <property type="nucleotide sequence ID" value="NZ_RCVZ01000028.1"/>
</dbReference>
<keyword evidence="2 3" id="KW-0238">DNA-binding</keyword>
<dbReference type="InterPro" id="IPR001647">
    <property type="entry name" value="HTH_TetR"/>
</dbReference>
<accession>A0A3L7JIS5</accession>
<evidence type="ECO:0000256" key="2">
    <source>
        <dbReference type="ARBA" id="ARBA00023125"/>
    </source>
</evidence>
<feature type="domain" description="HTH tetR-type" evidence="4">
    <location>
        <begin position="1"/>
        <end position="61"/>
    </location>
</feature>
<dbReference type="PROSITE" id="PS01081">
    <property type="entry name" value="HTH_TETR_1"/>
    <property type="match status" value="1"/>
</dbReference>
<dbReference type="InterPro" id="IPR009057">
    <property type="entry name" value="Homeodomain-like_sf"/>
</dbReference>
<reference evidence="5 6" key="1">
    <citation type="submission" date="2018-10" db="EMBL/GenBank/DDBJ databases">
        <title>Falsibacillus sp. genome draft.</title>
        <authorList>
            <person name="Shi S."/>
        </authorList>
    </citation>
    <scope>NUCLEOTIDE SEQUENCE [LARGE SCALE GENOMIC DNA]</scope>
    <source>
        <strain evidence="5 6">GY 10110</strain>
    </source>
</reference>
<keyword evidence="6" id="KW-1185">Reference proteome</keyword>
<evidence type="ECO:0000259" key="4">
    <source>
        <dbReference type="PROSITE" id="PS50977"/>
    </source>
</evidence>
<dbReference type="Pfam" id="PF00440">
    <property type="entry name" value="TetR_N"/>
    <property type="match status" value="1"/>
</dbReference>
<dbReference type="PROSITE" id="PS50977">
    <property type="entry name" value="HTH_TETR_2"/>
    <property type="match status" value="1"/>
</dbReference>
<evidence type="ECO:0000256" key="1">
    <source>
        <dbReference type="ARBA" id="ARBA00022491"/>
    </source>
</evidence>
<dbReference type="PANTHER" id="PTHR43479:SF22">
    <property type="entry name" value="TRANSCRIPTIONAL REGULATOR, TETR FAMILY"/>
    <property type="match status" value="1"/>
</dbReference>
<comment type="caution">
    <text evidence="5">The sequence shown here is derived from an EMBL/GenBank/DDBJ whole genome shotgun (WGS) entry which is preliminary data.</text>
</comment>
<dbReference type="Proteomes" id="UP000276770">
    <property type="component" value="Unassembled WGS sequence"/>
</dbReference>
<dbReference type="Gene3D" id="1.10.357.10">
    <property type="entry name" value="Tetracycline Repressor, domain 2"/>
    <property type="match status" value="1"/>
</dbReference>
<dbReference type="OrthoDB" id="9812993at2"/>